<evidence type="ECO:0000256" key="11">
    <source>
        <dbReference type="PIRSR" id="PIRSR611150-1"/>
    </source>
</evidence>
<dbReference type="Gene3D" id="3.40.50.1820">
    <property type="entry name" value="alpha/beta hydrolase"/>
    <property type="match status" value="1"/>
</dbReference>
<evidence type="ECO:0000256" key="1">
    <source>
        <dbReference type="ARBA" id="ARBA00004613"/>
    </source>
</evidence>
<sequence length="222" mass="22929">MKFFAAAATLLAGSALAAPAVDIEERQLGSTTRNDLEEGSAGDCPEAIFIFARATGEPGNMGASAGPAVAGVLEREISSVWIQGVGGPYDASVADNVGRLGTSQEAIDEMTRLFNMANEKCPDSAVVTGGYSQGTAVVAGSVSTLDAAVQEQVKGAVLFGYTKNQQNDEQIPNYPTDRTEIFCNAGDLVCSGTLILAAPHFAYTTTARGPAADFLVQQINSA</sequence>
<dbReference type="PRINTS" id="PR00129">
    <property type="entry name" value="CUTINASE"/>
</dbReference>
<reference evidence="14" key="1">
    <citation type="journal article" date="2021" name="J Fungi (Basel)">
        <title>Genomic and Metabolomic Analyses of the Marine Fungus Emericellopsis cladophorae: Insights into Saltwater Adaptability Mechanisms and Its Biosynthetic Potential.</title>
        <authorList>
            <person name="Goncalves M.F.M."/>
            <person name="Hilario S."/>
            <person name="Van de Peer Y."/>
            <person name="Esteves A.C."/>
            <person name="Alves A."/>
        </authorList>
    </citation>
    <scope>NUCLEOTIDE SEQUENCE</scope>
    <source>
        <strain evidence="14">MUM 19.33</strain>
    </source>
</reference>
<evidence type="ECO:0000256" key="13">
    <source>
        <dbReference type="RuleBase" id="RU361263"/>
    </source>
</evidence>
<dbReference type="EMBL" id="JAGIXG020000035">
    <property type="protein sequence ID" value="KAI6780243.1"/>
    <property type="molecule type" value="Genomic_DNA"/>
</dbReference>
<evidence type="ECO:0000313" key="15">
    <source>
        <dbReference type="Proteomes" id="UP001055219"/>
    </source>
</evidence>
<evidence type="ECO:0000256" key="6">
    <source>
        <dbReference type="ARBA" id="ARBA00022729"/>
    </source>
</evidence>
<comment type="catalytic activity">
    <reaction evidence="10 13">
        <text>cutin + H2O = cutin monomers.</text>
        <dbReference type="EC" id="3.1.1.74"/>
    </reaction>
</comment>
<evidence type="ECO:0000256" key="9">
    <source>
        <dbReference type="ARBA" id="ARBA00023157"/>
    </source>
</evidence>
<feature type="active site" description="Proton donor/acceptor" evidence="11">
    <location>
        <position position="200"/>
    </location>
</feature>
<comment type="function">
    <text evidence="13">Catalyzes the hydrolysis of complex carboxylic polyesters found in the cell wall of plants. Degrades cutin, a macromolecule that forms the structure of the plant cuticle.</text>
</comment>
<comment type="subcellular location">
    <subcellularLocation>
        <location evidence="1 13">Secreted</location>
    </subcellularLocation>
</comment>
<dbReference type="GO" id="GO:0005576">
    <property type="term" value="C:extracellular region"/>
    <property type="evidence" value="ECO:0007669"/>
    <property type="project" value="UniProtKB-SubCell"/>
</dbReference>
<keyword evidence="15" id="KW-1185">Reference proteome</keyword>
<dbReference type="GO" id="GO:0050525">
    <property type="term" value="F:cutinase activity"/>
    <property type="evidence" value="ECO:0007669"/>
    <property type="project" value="UniProtKB-UniRule"/>
</dbReference>
<dbReference type="OrthoDB" id="3225429at2759"/>
<keyword evidence="8" id="KW-0843">Virulence</keyword>
<dbReference type="PROSITE" id="PS00931">
    <property type="entry name" value="CUTINASE_2"/>
    <property type="match status" value="1"/>
</dbReference>
<comment type="caution">
    <text evidence="14">The sequence shown here is derived from an EMBL/GenBank/DDBJ whole genome shotgun (WGS) entry which is preliminary data.</text>
</comment>
<proteinExistence type="inferred from homology"/>
<dbReference type="EC" id="3.1.1.74" evidence="3 13"/>
<protein>
    <recommendedName>
        <fullName evidence="3 13">Cutinase</fullName>
        <ecNumber evidence="3 13">3.1.1.74</ecNumber>
    </recommendedName>
</protein>
<dbReference type="InterPro" id="IPR000675">
    <property type="entry name" value="Cutinase/axe"/>
</dbReference>
<feature type="active site" description="Nucleophile" evidence="11">
    <location>
        <position position="132"/>
    </location>
</feature>
<dbReference type="SMART" id="SM01110">
    <property type="entry name" value="Cutinase"/>
    <property type="match status" value="1"/>
</dbReference>
<dbReference type="Proteomes" id="UP001055219">
    <property type="component" value="Unassembled WGS sequence"/>
</dbReference>
<dbReference type="Pfam" id="PF01083">
    <property type="entry name" value="Cutinase"/>
    <property type="match status" value="1"/>
</dbReference>
<dbReference type="SUPFAM" id="SSF53474">
    <property type="entry name" value="alpha/beta-Hydrolases"/>
    <property type="match status" value="1"/>
</dbReference>
<keyword evidence="5 13" id="KW-0964">Secreted</keyword>
<evidence type="ECO:0000256" key="12">
    <source>
        <dbReference type="PIRSR" id="PIRSR611150-2"/>
    </source>
</evidence>
<feature type="active site" evidence="11">
    <location>
        <position position="187"/>
    </location>
</feature>
<evidence type="ECO:0000313" key="14">
    <source>
        <dbReference type="EMBL" id="KAI6780243.1"/>
    </source>
</evidence>
<dbReference type="GO" id="GO:0016052">
    <property type="term" value="P:carbohydrate catabolic process"/>
    <property type="evidence" value="ECO:0007669"/>
    <property type="project" value="TreeGrafter"/>
</dbReference>
<evidence type="ECO:0000256" key="7">
    <source>
        <dbReference type="ARBA" id="ARBA00022801"/>
    </source>
</evidence>
<keyword evidence="6 13" id="KW-0732">Signal</keyword>
<keyword evidence="7 13" id="KW-0378">Hydrolase</keyword>
<keyword evidence="4 13" id="KW-0719">Serine esterase</keyword>
<dbReference type="InterPro" id="IPR043579">
    <property type="entry name" value="CUTINASE_2"/>
</dbReference>
<dbReference type="PANTHER" id="PTHR48250">
    <property type="entry name" value="CUTINASE 2-RELATED"/>
    <property type="match status" value="1"/>
</dbReference>
<dbReference type="PANTHER" id="PTHR48250:SF3">
    <property type="entry name" value="CUTINASE 1-RELATED"/>
    <property type="match status" value="1"/>
</dbReference>
<dbReference type="AlphaFoldDB" id="A0A9P9XZ97"/>
<evidence type="ECO:0000256" key="8">
    <source>
        <dbReference type="ARBA" id="ARBA00023026"/>
    </source>
</evidence>
<feature type="disulfide bond" evidence="12">
    <location>
        <begin position="183"/>
        <end position="190"/>
    </location>
</feature>
<dbReference type="PROSITE" id="PS00155">
    <property type="entry name" value="CUTINASE_1"/>
    <property type="match status" value="1"/>
</dbReference>
<feature type="chain" id="PRO_5040534179" description="Cutinase" evidence="13">
    <location>
        <begin position="18"/>
        <end position="222"/>
    </location>
</feature>
<dbReference type="RefSeq" id="XP_051361099.1">
    <property type="nucleotide sequence ID" value="XM_051507736.1"/>
</dbReference>
<evidence type="ECO:0000256" key="5">
    <source>
        <dbReference type="ARBA" id="ARBA00022525"/>
    </source>
</evidence>
<feature type="signal peptide" evidence="13">
    <location>
        <begin position="1"/>
        <end position="17"/>
    </location>
</feature>
<reference evidence="14" key="2">
    <citation type="submission" date="2022-07" db="EMBL/GenBank/DDBJ databases">
        <authorList>
            <person name="Goncalves M.F.M."/>
            <person name="Hilario S."/>
            <person name="Van De Peer Y."/>
            <person name="Esteves A.C."/>
            <person name="Alves A."/>
        </authorList>
    </citation>
    <scope>NUCLEOTIDE SEQUENCE</scope>
    <source>
        <strain evidence="14">MUM 19.33</strain>
    </source>
</reference>
<dbReference type="InterPro" id="IPR029058">
    <property type="entry name" value="AB_hydrolase_fold"/>
</dbReference>
<evidence type="ECO:0000256" key="2">
    <source>
        <dbReference type="ARBA" id="ARBA00007534"/>
    </source>
</evidence>
<gene>
    <name evidence="14" type="ORF">J7T54_003022</name>
</gene>
<dbReference type="FunFam" id="3.40.50.1820:FF:000235">
    <property type="entry name" value="Cutinase 1"/>
    <property type="match status" value="1"/>
</dbReference>
<evidence type="ECO:0000256" key="3">
    <source>
        <dbReference type="ARBA" id="ARBA00013095"/>
    </source>
</evidence>
<evidence type="ECO:0000256" key="10">
    <source>
        <dbReference type="ARBA" id="ARBA00034045"/>
    </source>
</evidence>
<dbReference type="InterPro" id="IPR043580">
    <property type="entry name" value="CUTINASE_1"/>
</dbReference>
<feature type="disulfide bond" evidence="12">
    <location>
        <begin position="44"/>
        <end position="121"/>
    </location>
</feature>
<comment type="similarity">
    <text evidence="2 13">Belongs to the cutinase family.</text>
</comment>
<organism evidence="14 15">
    <name type="scientific">Emericellopsis cladophorae</name>
    <dbReference type="NCBI Taxonomy" id="2686198"/>
    <lineage>
        <taxon>Eukaryota</taxon>
        <taxon>Fungi</taxon>
        <taxon>Dikarya</taxon>
        <taxon>Ascomycota</taxon>
        <taxon>Pezizomycotina</taxon>
        <taxon>Sordariomycetes</taxon>
        <taxon>Hypocreomycetidae</taxon>
        <taxon>Hypocreales</taxon>
        <taxon>Bionectriaceae</taxon>
        <taxon>Emericellopsis</taxon>
    </lineage>
</organism>
<evidence type="ECO:0000256" key="4">
    <source>
        <dbReference type="ARBA" id="ARBA00022487"/>
    </source>
</evidence>
<keyword evidence="9 12" id="KW-1015">Disulfide bond</keyword>
<name>A0A9P9XZ97_9HYPO</name>
<dbReference type="GeneID" id="75829528"/>
<dbReference type="InterPro" id="IPR011150">
    <property type="entry name" value="Cutinase_monf"/>
</dbReference>
<accession>A0A9P9XZ97</accession>